<evidence type="ECO:0000313" key="2">
    <source>
        <dbReference type="Proteomes" id="UP001500213"/>
    </source>
</evidence>
<dbReference type="PANTHER" id="PTHR42110:SF1">
    <property type="entry name" value="L-ASPARAGINASE, PUTATIVE (AFU_ORTHOLOGUE AFUA_3G11890)-RELATED"/>
    <property type="match status" value="1"/>
</dbReference>
<gene>
    <name evidence="1" type="ORF">GCM10022288_03710</name>
</gene>
<name>A0ABP8AH45_9MICO</name>
<sequence>MSDRVQTPAHGLSDLTAGSTRAAETATLADSAELAVVVRGDFVESRHAGSAVVLGQDAAVLRTVGDPSAPVFARSSLKPIQALAALSAGAELEGPELAVAAASHTGTPAHVAAVRSILAKAQLPESALRCPAVMPADGEARAGVRSSGGGPAPIYMECSGKHAAMLLACVANGWDVEGYLDPEHPVQKHIVDTIERLTGEKVANVAVDGCGAPTFAVTLIGLARGIQRIATAQASSPFPLYKKAAAVTQAIRDFPWAIHGQGRSDSVLVERLGVLAKRGAEGLQVVAAPDGTTVALKVLDGAHRPATVVALTLLVKAGALPAAPVAAVLPDVVGAVLGGGQPVGEVRPVV</sequence>
<protein>
    <submittedName>
        <fullName evidence="1">Asparaginase</fullName>
    </submittedName>
</protein>
<organism evidence="1 2">
    <name type="scientific">Gryllotalpicola kribbensis</name>
    <dbReference type="NCBI Taxonomy" id="993084"/>
    <lineage>
        <taxon>Bacteria</taxon>
        <taxon>Bacillati</taxon>
        <taxon>Actinomycetota</taxon>
        <taxon>Actinomycetes</taxon>
        <taxon>Micrococcales</taxon>
        <taxon>Microbacteriaceae</taxon>
        <taxon>Gryllotalpicola</taxon>
    </lineage>
</organism>
<comment type="caution">
    <text evidence="1">The sequence shown here is derived from an EMBL/GenBank/DDBJ whole genome shotgun (WGS) entry which is preliminary data.</text>
</comment>
<accession>A0ABP8AH45</accession>
<dbReference type="Proteomes" id="UP001500213">
    <property type="component" value="Unassembled WGS sequence"/>
</dbReference>
<proteinExistence type="predicted"/>
<dbReference type="InterPro" id="IPR010349">
    <property type="entry name" value="Asparaginase_II"/>
</dbReference>
<reference evidence="2" key="1">
    <citation type="journal article" date="2019" name="Int. J. Syst. Evol. Microbiol.">
        <title>The Global Catalogue of Microorganisms (GCM) 10K type strain sequencing project: providing services to taxonomists for standard genome sequencing and annotation.</title>
        <authorList>
            <consortium name="The Broad Institute Genomics Platform"/>
            <consortium name="The Broad Institute Genome Sequencing Center for Infectious Disease"/>
            <person name="Wu L."/>
            <person name="Ma J."/>
        </authorList>
    </citation>
    <scope>NUCLEOTIDE SEQUENCE [LARGE SCALE GENOMIC DNA]</scope>
    <source>
        <strain evidence="2">JCM 17593</strain>
    </source>
</reference>
<dbReference type="RefSeq" id="WP_344773206.1">
    <property type="nucleotide sequence ID" value="NZ_BAABBX010000002.1"/>
</dbReference>
<dbReference type="Pfam" id="PF06089">
    <property type="entry name" value="Asparaginase_II"/>
    <property type="match status" value="1"/>
</dbReference>
<dbReference type="PANTHER" id="PTHR42110">
    <property type="entry name" value="L-ASPARAGINASE, PUTATIVE (AFU_ORTHOLOGUE AFUA_3G11890)-RELATED"/>
    <property type="match status" value="1"/>
</dbReference>
<evidence type="ECO:0000313" key="1">
    <source>
        <dbReference type="EMBL" id="GAA4183818.1"/>
    </source>
</evidence>
<dbReference type="EMBL" id="BAABBX010000002">
    <property type="protein sequence ID" value="GAA4183818.1"/>
    <property type="molecule type" value="Genomic_DNA"/>
</dbReference>
<keyword evidence="2" id="KW-1185">Reference proteome</keyword>